<name>A0A650DC59_LOTJA</name>
<dbReference type="GeneID" id="130710428"/>
<dbReference type="KEGG" id="lja:130710428"/>
<keyword evidence="3 9" id="KW-0812">Transmembrane</keyword>
<dbReference type="InterPro" id="IPR017441">
    <property type="entry name" value="Protein_kinase_ATP_BS"/>
</dbReference>
<dbReference type="PANTHER" id="PTHR48007:SF79">
    <property type="entry name" value="(WILD MALAYSIAN BANANA) HYPOTHETICAL PROTEIN"/>
    <property type="match status" value="1"/>
</dbReference>
<keyword evidence="2" id="KW-0433">Leucine-rich repeat</keyword>
<dbReference type="Gene3D" id="3.80.10.10">
    <property type="entry name" value="Ribonuclease Inhibitor"/>
    <property type="match status" value="2"/>
</dbReference>
<dbReference type="PANTHER" id="PTHR48007">
    <property type="entry name" value="LEUCINE-RICH REPEAT RECEPTOR-LIKE PROTEIN KINASE PXC1"/>
    <property type="match status" value="1"/>
</dbReference>
<keyword evidence="5 9" id="KW-1133">Transmembrane helix</keyword>
<dbReference type="Pfam" id="PF13855">
    <property type="entry name" value="LRR_8"/>
    <property type="match status" value="1"/>
</dbReference>
<evidence type="ECO:0000256" key="3">
    <source>
        <dbReference type="ARBA" id="ARBA00022692"/>
    </source>
</evidence>
<dbReference type="PROSITE" id="PS00107">
    <property type="entry name" value="PROTEIN_KINASE_ATP"/>
    <property type="match status" value="1"/>
</dbReference>
<feature type="compositionally biased region" description="Basic and acidic residues" evidence="8">
    <location>
        <begin position="293"/>
        <end position="305"/>
    </location>
</feature>
<dbReference type="SUPFAM" id="SSF52058">
    <property type="entry name" value="L domain-like"/>
    <property type="match status" value="1"/>
</dbReference>
<feature type="transmembrane region" description="Helical" evidence="9">
    <location>
        <begin position="254"/>
        <end position="274"/>
    </location>
</feature>
<evidence type="ECO:0000256" key="4">
    <source>
        <dbReference type="ARBA" id="ARBA00022737"/>
    </source>
</evidence>
<keyword evidence="12" id="KW-0675">Receptor</keyword>
<dbReference type="FunFam" id="3.80.10.10:FF:000383">
    <property type="entry name" value="Leucine-rich repeat receptor protein kinase EMS1"/>
    <property type="match status" value="1"/>
</dbReference>
<dbReference type="RefSeq" id="XP_057415687.1">
    <property type="nucleotide sequence ID" value="XM_057559704.1"/>
</dbReference>
<feature type="chain" id="PRO_5025004754" evidence="10">
    <location>
        <begin position="23"/>
        <end position="624"/>
    </location>
</feature>
<keyword evidence="4" id="KW-0677">Repeat</keyword>
<accession>A0A650DC59</accession>
<protein>
    <submittedName>
        <fullName evidence="12">Rhizobia infection receptor-like kinase 2</fullName>
    </submittedName>
</protein>
<dbReference type="PROSITE" id="PS50011">
    <property type="entry name" value="PROTEIN_KINASE_DOM"/>
    <property type="match status" value="1"/>
</dbReference>
<feature type="domain" description="Protein kinase" evidence="11">
    <location>
        <begin position="346"/>
        <end position="612"/>
    </location>
</feature>
<feature type="signal peptide" evidence="10">
    <location>
        <begin position="1"/>
        <end position="22"/>
    </location>
</feature>
<evidence type="ECO:0000256" key="9">
    <source>
        <dbReference type="SAM" id="Phobius"/>
    </source>
</evidence>
<keyword evidence="10" id="KW-0732">Signal</keyword>
<proteinExistence type="predicted"/>
<evidence type="ECO:0000256" key="1">
    <source>
        <dbReference type="ARBA" id="ARBA00004370"/>
    </source>
</evidence>
<keyword evidence="7" id="KW-0067">ATP-binding</keyword>
<keyword evidence="12" id="KW-0418">Kinase</keyword>
<evidence type="ECO:0000313" key="12">
    <source>
        <dbReference type="EMBL" id="QGR64463.1"/>
    </source>
</evidence>
<dbReference type="InterPro" id="IPR011009">
    <property type="entry name" value="Kinase-like_dom_sf"/>
</dbReference>
<dbReference type="InterPro" id="IPR001611">
    <property type="entry name" value="Leu-rich_rpt"/>
</dbReference>
<organism evidence="12">
    <name type="scientific">Lotus japonicus</name>
    <name type="common">Lotus corniculatus var. japonicus</name>
    <dbReference type="NCBI Taxonomy" id="34305"/>
    <lineage>
        <taxon>Eukaryota</taxon>
        <taxon>Viridiplantae</taxon>
        <taxon>Streptophyta</taxon>
        <taxon>Embryophyta</taxon>
        <taxon>Tracheophyta</taxon>
        <taxon>Spermatophyta</taxon>
        <taxon>Magnoliopsida</taxon>
        <taxon>eudicotyledons</taxon>
        <taxon>Gunneridae</taxon>
        <taxon>Pentapetalae</taxon>
        <taxon>rosids</taxon>
        <taxon>fabids</taxon>
        <taxon>Fabales</taxon>
        <taxon>Fabaceae</taxon>
        <taxon>Papilionoideae</taxon>
        <taxon>50 kb inversion clade</taxon>
        <taxon>NPAAA clade</taxon>
        <taxon>Hologalegina</taxon>
        <taxon>robinioid clade</taxon>
        <taxon>Loteae</taxon>
        <taxon>Lotus</taxon>
    </lineage>
</organism>
<evidence type="ECO:0000256" key="7">
    <source>
        <dbReference type="PROSITE-ProRule" id="PRU10141"/>
    </source>
</evidence>
<dbReference type="Gene3D" id="3.30.200.20">
    <property type="entry name" value="Phosphorylase Kinase, domain 1"/>
    <property type="match status" value="1"/>
</dbReference>
<dbReference type="GO" id="GO:0004672">
    <property type="term" value="F:protein kinase activity"/>
    <property type="evidence" value="ECO:0007669"/>
    <property type="project" value="InterPro"/>
</dbReference>
<keyword evidence="6 9" id="KW-0472">Membrane</keyword>
<evidence type="ECO:0000256" key="6">
    <source>
        <dbReference type="ARBA" id="ARBA00023136"/>
    </source>
</evidence>
<dbReference type="AlphaFoldDB" id="A0A650DC59"/>
<evidence type="ECO:0000256" key="10">
    <source>
        <dbReference type="SAM" id="SignalP"/>
    </source>
</evidence>
<dbReference type="OMA" id="INQISAM"/>
<feature type="binding site" evidence="7">
    <location>
        <position position="374"/>
    </location>
    <ligand>
        <name>ATP</name>
        <dbReference type="ChEBI" id="CHEBI:30616"/>
    </ligand>
</feature>
<evidence type="ECO:0000256" key="5">
    <source>
        <dbReference type="ARBA" id="ARBA00022989"/>
    </source>
</evidence>
<keyword evidence="12" id="KW-0808">Transferase</keyword>
<sequence length="624" mass="69455">MCVNPIWISFIVIFLFFPVTFSEDEVVKRALVRFMDKLAPGNSQRHAKYWGWNLASDPCSDNWHGVSCIRGKVNTIFLDDSSLNGTLDTSSLCMAKSLQSLSLKRNKLHGLIPEDLGACKSLTQLYLSDNSFSGDLPNSLEELGNLKRLHVARNNFSGELSNVIHLSGLISFLAEKNKFTGEIPDFNFSKLLEFNVSNNNLEGSIPDVRGEFYAESFSGNPNLCGTPLPKACSPTPPPHSEKETESFIDKLGAYSGYLVLGLIVLFSLGCILATKFKTKEEALIVEKKMRRENSIETKSGTETRSKSSMSSLENGMNMSSSSSSSSTLVVFSRPELKRLQLEDLLRAPAELIGRGRHGSLFKVMLDNGVLLAVKRINDWGISKQDFERRMNKIGQVKHPYVVPLVAYYCSPQEKLLVYEYMENGSLFQMLLGSPSGQSFEWGSRLKIASKIAEALAHIHEELHGSGIAHGNLKSSNILFGKNMDPCISEYGLMVVEDQAQSEISHRRRFKNKNLATSHAYRTFKVDTYAYGVILLQLLTGKIVQNNGLNLAEWVSSVIREEWTAEVFDKSLISQGASEERMVNLLHVALQCVNSSPNDRPSMSDVAAMTIALKEEEERSTIFNS</sequence>
<evidence type="ECO:0000256" key="2">
    <source>
        <dbReference type="ARBA" id="ARBA00022614"/>
    </source>
</evidence>
<dbReference type="InterPro" id="IPR046959">
    <property type="entry name" value="PRK1-6/SRF4-like"/>
</dbReference>
<dbReference type="SUPFAM" id="SSF56112">
    <property type="entry name" value="Protein kinase-like (PK-like)"/>
    <property type="match status" value="1"/>
</dbReference>
<keyword evidence="7" id="KW-0547">Nucleotide-binding</keyword>
<feature type="region of interest" description="Disordered" evidence="8">
    <location>
        <begin position="293"/>
        <end position="322"/>
    </location>
</feature>
<dbReference type="Pfam" id="PF00069">
    <property type="entry name" value="Pkinase"/>
    <property type="match status" value="1"/>
</dbReference>
<dbReference type="Gene3D" id="1.10.510.10">
    <property type="entry name" value="Transferase(Phosphotransferase) domain 1"/>
    <property type="match status" value="1"/>
</dbReference>
<dbReference type="SMR" id="A0A650DC59"/>
<dbReference type="GO" id="GO:0005524">
    <property type="term" value="F:ATP binding"/>
    <property type="evidence" value="ECO:0007669"/>
    <property type="project" value="UniProtKB-UniRule"/>
</dbReference>
<evidence type="ECO:0000259" key="11">
    <source>
        <dbReference type="PROSITE" id="PS50011"/>
    </source>
</evidence>
<feature type="compositionally biased region" description="Low complexity" evidence="8">
    <location>
        <begin position="307"/>
        <end position="322"/>
    </location>
</feature>
<dbReference type="GO" id="GO:0016020">
    <property type="term" value="C:membrane"/>
    <property type="evidence" value="ECO:0007669"/>
    <property type="project" value="UniProtKB-SubCell"/>
</dbReference>
<comment type="subcellular location">
    <subcellularLocation>
        <location evidence="1">Membrane</location>
    </subcellularLocation>
</comment>
<reference evidence="12" key="1">
    <citation type="journal article" date="2019" name="Plant Physiol.">
        <title>Atypical Receptor Kinase RINRK1 Required for Rhizobial Infection But Not Nodule Development in Lotus japonicus.</title>
        <authorList>
            <person name="Li X."/>
            <person name="Zheng Z."/>
            <person name="Kong X."/>
            <person name="Xu J."/>
            <person name="Qiu L."/>
            <person name="Sun J."/>
            <person name="Reid D."/>
            <person name="Jin H."/>
            <person name="Andersen S.U."/>
            <person name="Oldroyd G.E.D."/>
            <person name="Stougaard J."/>
            <person name="Downie J.A."/>
            <person name="Xie F."/>
        </authorList>
    </citation>
    <scope>NUCLEOTIDE SEQUENCE</scope>
    <source>
        <tissue evidence="12">Root</tissue>
    </source>
</reference>
<evidence type="ECO:0000256" key="8">
    <source>
        <dbReference type="SAM" id="MobiDB-lite"/>
    </source>
</evidence>
<dbReference type="InterPro" id="IPR000719">
    <property type="entry name" value="Prot_kinase_dom"/>
</dbReference>
<dbReference type="InterPro" id="IPR032675">
    <property type="entry name" value="LRR_dom_sf"/>
</dbReference>
<dbReference type="OrthoDB" id="69842at2759"/>
<dbReference type="EMBL" id="MN109983">
    <property type="protein sequence ID" value="QGR64463.1"/>
    <property type="molecule type" value="Genomic_DNA"/>
</dbReference>